<evidence type="ECO:0000313" key="2">
    <source>
        <dbReference type="EMBL" id="ATQ67077.1"/>
    </source>
</evidence>
<dbReference type="EMBL" id="CP023737">
    <property type="protein sequence ID" value="ATQ67077.1"/>
    <property type="molecule type" value="Genomic_DNA"/>
</dbReference>
<keyword evidence="1" id="KW-0812">Transmembrane</keyword>
<evidence type="ECO:0000256" key="1">
    <source>
        <dbReference type="SAM" id="Phobius"/>
    </source>
</evidence>
<accession>A0A2D2CWH0</accession>
<protein>
    <submittedName>
        <fullName evidence="2">Uncharacterized protein</fullName>
    </submittedName>
</protein>
<gene>
    <name evidence="2" type="ORF">CQW49_03620</name>
</gene>
<organism evidence="2 3">
    <name type="scientific">Methylosinus trichosporium (strain ATCC 35070 / NCIMB 11131 / UNIQEM 75 / OB3b)</name>
    <dbReference type="NCBI Taxonomy" id="595536"/>
    <lineage>
        <taxon>Bacteria</taxon>
        <taxon>Pseudomonadati</taxon>
        <taxon>Pseudomonadota</taxon>
        <taxon>Alphaproteobacteria</taxon>
        <taxon>Hyphomicrobiales</taxon>
        <taxon>Methylocystaceae</taxon>
        <taxon>Methylosinus</taxon>
    </lineage>
</organism>
<keyword evidence="1" id="KW-1133">Transmembrane helix</keyword>
<dbReference type="STRING" id="595536.GCA_000178815_04436"/>
<feature type="transmembrane region" description="Helical" evidence="1">
    <location>
        <begin position="33"/>
        <end position="54"/>
    </location>
</feature>
<proteinExistence type="predicted"/>
<name>A0A2D2CWH0_METT3</name>
<keyword evidence="1" id="KW-0472">Membrane</keyword>
<sequence length="59" mass="6691">MDAFIYTYLAIGCGVALISLTMNWNESKRLSPVLFVFAHALWPLSLGAIILYAWTQSRR</sequence>
<dbReference type="AlphaFoldDB" id="A0A2D2CWH0"/>
<keyword evidence="3" id="KW-1185">Reference proteome</keyword>
<evidence type="ECO:0000313" key="3">
    <source>
        <dbReference type="Proteomes" id="UP000230709"/>
    </source>
</evidence>
<feature type="transmembrane region" description="Helical" evidence="1">
    <location>
        <begin position="6"/>
        <end position="24"/>
    </location>
</feature>
<dbReference type="Proteomes" id="UP000230709">
    <property type="component" value="Chromosome"/>
</dbReference>
<dbReference type="KEGG" id="mtw:CQW49_03620"/>
<reference evidence="3" key="1">
    <citation type="submission" date="2017-10" db="EMBL/GenBank/DDBJ databases">
        <title>Completed PacBio SMRT sequence of Methylosinus trichosporium OB3b reveals presence of a third large plasmid.</title>
        <authorList>
            <person name="Charles T.C."/>
            <person name="Lynch M.D.J."/>
            <person name="Heil J.R."/>
            <person name="Cheng J."/>
        </authorList>
    </citation>
    <scope>NUCLEOTIDE SEQUENCE [LARGE SCALE GENOMIC DNA]</scope>
    <source>
        <strain evidence="3">OB3b</strain>
    </source>
</reference>